<dbReference type="InterPro" id="IPR051211">
    <property type="entry name" value="PG_lysyltransferase"/>
</dbReference>
<evidence type="ECO:0000256" key="4">
    <source>
        <dbReference type="ARBA" id="ARBA00022989"/>
    </source>
</evidence>
<dbReference type="AlphaFoldDB" id="A0A387BML7"/>
<dbReference type="EMBL" id="CP032624">
    <property type="protein sequence ID" value="AYG02237.1"/>
    <property type="molecule type" value="Genomic_DNA"/>
</dbReference>
<feature type="transmembrane region" description="Helical" evidence="6">
    <location>
        <begin position="302"/>
        <end position="322"/>
    </location>
</feature>
<keyword evidence="3 6" id="KW-0812">Transmembrane</keyword>
<dbReference type="Pfam" id="PF09924">
    <property type="entry name" value="LPG_synthase_C"/>
    <property type="match status" value="1"/>
</dbReference>
<feature type="transmembrane region" description="Helical" evidence="6">
    <location>
        <begin position="150"/>
        <end position="165"/>
    </location>
</feature>
<evidence type="ECO:0000256" key="5">
    <source>
        <dbReference type="ARBA" id="ARBA00023136"/>
    </source>
</evidence>
<dbReference type="OrthoDB" id="594838at2"/>
<evidence type="ECO:0000259" key="7">
    <source>
        <dbReference type="Pfam" id="PF09924"/>
    </source>
</evidence>
<feature type="transmembrane region" description="Helical" evidence="6">
    <location>
        <begin position="277"/>
        <end position="295"/>
    </location>
</feature>
<feature type="transmembrane region" description="Helical" evidence="6">
    <location>
        <begin position="88"/>
        <end position="108"/>
    </location>
</feature>
<feature type="transmembrane region" description="Helical" evidence="6">
    <location>
        <begin position="171"/>
        <end position="187"/>
    </location>
</feature>
<protein>
    <submittedName>
        <fullName evidence="8">DUF2156 domain-containing protein</fullName>
    </submittedName>
</protein>
<dbReference type="PANTHER" id="PTHR34697:SF2">
    <property type="entry name" value="PHOSPHATIDYLGLYCEROL LYSYLTRANSFERASE"/>
    <property type="match status" value="1"/>
</dbReference>
<name>A0A387BML7_9MICO</name>
<evidence type="ECO:0000256" key="6">
    <source>
        <dbReference type="SAM" id="Phobius"/>
    </source>
</evidence>
<feature type="transmembrane region" description="Helical" evidence="6">
    <location>
        <begin position="207"/>
        <end position="224"/>
    </location>
</feature>
<keyword evidence="9" id="KW-1185">Reference proteome</keyword>
<evidence type="ECO:0000313" key="8">
    <source>
        <dbReference type="EMBL" id="AYG02237.1"/>
    </source>
</evidence>
<evidence type="ECO:0000256" key="1">
    <source>
        <dbReference type="ARBA" id="ARBA00004651"/>
    </source>
</evidence>
<gene>
    <name evidence="8" type="ORF">D7I44_00940</name>
</gene>
<feature type="transmembrane region" description="Helical" evidence="6">
    <location>
        <begin position="55"/>
        <end position="76"/>
    </location>
</feature>
<accession>A0A387BML7</accession>
<sequence>MRHPFSSTMAAVYLVVALVTAPFAGPDGLLRQRLWVVLGSDEPVSHWWSPMTGTLIARGLPELTVAVVGSLVLLGASERLMGWRRTAVAFAVTAIVGTTAGAGLIVLGELDHISWARSIARIATVDPQSGIFGAIATASAFAGALWRRRIRLVVVLVSLVFLLYSGEPADVYRLTATLAGLALGLVLTRRRRPGWARSSRHEVRRLLAAATALTAVGPMIALFSRSRVGPLGPIGMLLAAPDAQSPRQIAARCDLFQLTHACVGQLTLARIAGPGPIVVSVVPLMLLLLAAWGLVRGRRFAVWLAVGIEVLLGGLAAVYFGLLPAVAPNPAIEAYRDVQFQFDAVISIGLPLVMAAALLVARRSFAVPSDGRAVAGFAVAAAGALLALGGGYLVVLLLGGTHVFGAHPGVGRLVASASERFVPVSFLGGDGALVVPLSPGGRLLGHLIGPLFWLVVAGAALRPLFGAGPRQLVGDAAPIRRIVESGGDALSFMSQWPGNARWIAEDGAAAVAYRVVGRIALTVGGPIGRADDPRAVIEGFARHCDDNGWMPVFYSVDAGLSTAFAALGWQHRAVADEAVLNPTEIDFGGRRWQKVRSAVNRADREGIRSLWSSLGELPWHLARQLEEISEEWVSNKELPEMGFTLGGLDEARDPVVRLMVAVDSDERVHAFTSWLPVYRDGVVVGYTNDLMRRRRDGAHGAMEFVIAEVIARLRNEGIGMLSLSAAPLARVSAAESDGLDDLLDRLSRRLEPAYGFRSLLDFKLKFQPELRPLLIAYPDAAALPEIGIALVRAYLPSLSLAQASRLVRGLWQEPVSRTL</sequence>
<comment type="subcellular location">
    <subcellularLocation>
        <location evidence="1">Cell membrane</location>
        <topology evidence="1">Multi-pass membrane protein</topology>
    </subcellularLocation>
</comment>
<dbReference type="Proteomes" id="UP000275069">
    <property type="component" value="Chromosome"/>
</dbReference>
<keyword evidence="2" id="KW-1003">Cell membrane</keyword>
<keyword evidence="4 6" id="KW-1133">Transmembrane helix</keyword>
<dbReference type="SUPFAM" id="SSF144091">
    <property type="entry name" value="Rhomboid-like"/>
    <property type="match status" value="1"/>
</dbReference>
<feature type="transmembrane region" description="Helical" evidence="6">
    <location>
        <begin position="373"/>
        <end position="398"/>
    </location>
</feature>
<proteinExistence type="predicted"/>
<keyword evidence="5 6" id="KW-0472">Membrane</keyword>
<dbReference type="GO" id="GO:0055091">
    <property type="term" value="P:phospholipid homeostasis"/>
    <property type="evidence" value="ECO:0007669"/>
    <property type="project" value="TreeGrafter"/>
</dbReference>
<dbReference type="InterPro" id="IPR035952">
    <property type="entry name" value="Rhomboid-like_sf"/>
</dbReference>
<dbReference type="GO" id="GO:0005886">
    <property type="term" value="C:plasma membrane"/>
    <property type="evidence" value="ECO:0007669"/>
    <property type="project" value="UniProtKB-SubCell"/>
</dbReference>
<evidence type="ECO:0000256" key="2">
    <source>
        <dbReference type="ARBA" id="ARBA00022475"/>
    </source>
</evidence>
<feature type="transmembrane region" description="Helical" evidence="6">
    <location>
        <begin position="128"/>
        <end position="145"/>
    </location>
</feature>
<evidence type="ECO:0000313" key="9">
    <source>
        <dbReference type="Proteomes" id="UP000275069"/>
    </source>
</evidence>
<dbReference type="InterPro" id="IPR024320">
    <property type="entry name" value="LPG_synthase_C"/>
</dbReference>
<reference evidence="8 9" key="1">
    <citation type="submission" date="2018-09" db="EMBL/GenBank/DDBJ databases">
        <title>Genome sequencing of strain 2DFW10M-5.</title>
        <authorList>
            <person name="Heo J."/>
            <person name="Kim S.-J."/>
            <person name="Kwon S.-W."/>
        </authorList>
    </citation>
    <scope>NUCLEOTIDE SEQUENCE [LARGE SCALE GENOMIC DNA]</scope>
    <source>
        <strain evidence="8 9">2DFW10M-5</strain>
    </source>
</reference>
<organism evidence="8 9">
    <name type="scientific">Gryllotalpicola protaetiae</name>
    <dbReference type="NCBI Taxonomy" id="2419771"/>
    <lineage>
        <taxon>Bacteria</taxon>
        <taxon>Bacillati</taxon>
        <taxon>Actinomycetota</taxon>
        <taxon>Actinomycetes</taxon>
        <taxon>Micrococcales</taxon>
        <taxon>Microbacteriaceae</taxon>
        <taxon>Gryllotalpicola</taxon>
    </lineage>
</organism>
<feature type="domain" description="Phosphatidylglycerol lysyltransferase C-terminal" evidence="7">
    <location>
        <begin position="481"/>
        <end position="777"/>
    </location>
</feature>
<dbReference type="GO" id="GO:0016755">
    <property type="term" value="F:aminoacyltransferase activity"/>
    <property type="evidence" value="ECO:0007669"/>
    <property type="project" value="TreeGrafter"/>
</dbReference>
<dbReference type="KEGG" id="gry:D7I44_00940"/>
<dbReference type="PANTHER" id="PTHR34697">
    <property type="entry name" value="PHOSPHATIDYLGLYCEROL LYSYLTRANSFERASE"/>
    <property type="match status" value="1"/>
</dbReference>
<feature type="transmembrane region" description="Helical" evidence="6">
    <location>
        <begin position="342"/>
        <end position="361"/>
    </location>
</feature>
<evidence type="ECO:0000256" key="3">
    <source>
        <dbReference type="ARBA" id="ARBA00022692"/>
    </source>
</evidence>